<dbReference type="EMBL" id="CP165727">
    <property type="protein sequence ID" value="XDV68363.1"/>
    <property type="molecule type" value="Genomic_DNA"/>
</dbReference>
<proteinExistence type="predicted"/>
<reference evidence="1" key="1">
    <citation type="submission" date="2024-08" db="EMBL/GenBank/DDBJ databases">
        <authorList>
            <person name="Yu S.T."/>
        </authorList>
    </citation>
    <scope>NUCLEOTIDE SEQUENCE</scope>
    <source>
        <strain evidence="1">R33</strain>
    </source>
</reference>
<name>A0AB39YGK3_9ACTN</name>
<organism evidence="1">
    <name type="scientific">Streptomyces sp. R33</name>
    <dbReference type="NCBI Taxonomy" id="3238629"/>
    <lineage>
        <taxon>Bacteria</taxon>
        <taxon>Bacillati</taxon>
        <taxon>Actinomycetota</taxon>
        <taxon>Actinomycetes</taxon>
        <taxon>Kitasatosporales</taxon>
        <taxon>Streptomycetaceae</taxon>
        <taxon>Streptomyces</taxon>
    </lineage>
</organism>
<dbReference type="AlphaFoldDB" id="A0AB39YGK3"/>
<dbReference type="RefSeq" id="WP_369779895.1">
    <property type="nucleotide sequence ID" value="NZ_CP165727.1"/>
</dbReference>
<accession>A0AB39YGK3</accession>
<protein>
    <submittedName>
        <fullName evidence="1">Uncharacterized protein</fullName>
    </submittedName>
</protein>
<sequence>MLLGALVVVVVTVVVSAAAVLVTRLTMKGTRSEHRARVLRGATEVIRTVRGRE</sequence>
<evidence type="ECO:0000313" key="1">
    <source>
        <dbReference type="EMBL" id="XDV68363.1"/>
    </source>
</evidence>
<gene>
    <name evidence="1" type="ORF">AB5J51_38325</name>
</gene>